<dbReference type="GO" id="GO:0034704">
    <property type="term" value="C:calcium channel complex"/>
    <property type="evidence" value="ECO:0007669"/>
    <property type="project" value="TreeGrafter"/>
</dbReference>
<dbReference type="GO" id="GO:0006941">
    <property type="term" value="P:striated muscle contraction"/>
    <property type="evidence" value="ECO:0007669"/>
    <property type="project" value="TreeGrafter"/>
</dbReference>
<dbReference type="GO" id="GO:0014808">
    <property type="term" value="P:release of sequestered calcium ion into cytosol by sarcoplasmic reticulum"/>
    <property type="evidence" value="ECO:0007669"/>
    <property type="project" value="TreeGrafter"/>
</dbReference>
<organism evidence="1 2">
    <name type="scientific">Allacma fusca</name>
    <dbReference type="NCBI Taxonomy" id="39272"/>
    <lineage>
        <taxon>Eukaryota</taxon>
        <taxon>Metazoa</taxon>
        <taxon>Ecdysozoa</taxon>
        <taxon>Arthropoda</taxon>
        <taxon>Hexapoda</taxon>
        <taxon>Collembola</taxon>
        <taxon>Symphypleona</taxon>
        <taxon>Sminthuridae</taxon>
        <taxon>Allacma</taxon>
    </lineage>
</organism>
<dbReference type="GO" id="GO:0005790">
    <property type="term" value="C:smooth endoplasmic reticulum"/>
    <property type="evidence" value="ECO:0007669"/>
    <property type="project" value="TreeGrafter"/>
</dbReference>
<reference evidence="1" key="1">
    <citation type="submission" date="2021-06" db="EMBL/GenBank/DDBJ databases">
        <authorList>
            <person name="Hodson N. C."/>
            <person name="Mongue J. A."/>
            <person name="Jaron S. K."/>
        </authorList>
    </citation>
    <scope>NUCLEOTIDE SEQUENCE</scope>
</reference>
<dbReference type="OrthoDB" id="7225608at2759"/>
<dbReference type="GO" id="GO:0033017">
    <property type="term" value="C:sarcoplasmic reticulum membrane"/>
    <property type="evidence" value="ECO:0007669"/>
    <property type="project" value="TreeGrafter"/>
</dbReference>
<dbReference type="EMBL" id="CAJVCH010548071">
    <property type="protein sequence ID" value="CAG7828577.1"/>
    <property type="molecule type" value="Genomic_DNA"/>
</dbReference>
<dbReference type="GO" id="GO:0030018">
    <property type="term" value="C:Z disc"/>
    <property type="evidence" value="ECO:0007669"/>
    <property type="project" value="TreeGrafter"/>
</dbReference>
<dbReference type="Proteomes" id="UP000708208">
    <property type="component" value="Unassembled WGS sequence"/>
</dbReference>
<dbReference type="GO" id="GO:0042383">
    <property type="term" value="C:sarcolemma"/>
    <property type="evidence" value="ECO:0007669"/>
    <property type="project" value="TreeGrafter"/>
</dbReference>
<gene>
    <name evidence="1" type="ORF">AFUS01_LOCUS38495</name>
</gene>
<accession>A0A8J2LBU2</accession>
<dbReference type="InterPro" id="IPR015925">
    <property type="entry name" value="Ryanodine_IP3_receptor"/>
</dbReference>
<dbReference type="AlphaFoldDB" id="A0A8J2LBU2"/>
<protein>
    <submittedName>
        <fullName evidence="1">Uncharacterized protein</fullName>
    </submittedName>
</protein>
<dbReference type="GO" id="GO:0005219">
    <property type="term" value="F:ryanodine-sensitive calcium-release channel activity"/>
    <property type="evidence" value="ECO:0007669"/>
    <property type="project" value="TreeGrafter"/>
</dbReference>
<dbReference type="PANTHER" id="PTHR46399:SF8">
    <property type="entry name" value="B30.2_SPRY DOMAIN-CONTAINING PROTEIN"/>
    <property type="match status" value="1"/>
</dbReference>
<name>A0A8J2LBU2_9HEXA</name>
<evidence type="ECO:0000313" key="1">
    <source>
        <dbReference type="EMBL" id="CAG7828577.1"/>
    </source>
</evidence>
<comment type="caution">
    <text evidence="1">The sequence shown here is derived from an EMBL/GenBank/DDBJ whole genome shotgun (WGS) entry which is preliminary data.</text>
</comment>
<feature type="non-terminal residue" evidence="1">
    <location>
        <position position="1"/>
    </location>
</feature>
<sequence>SSLYTLGTDMTLPKNRKYMKLEIERHRPAVGSCMGAFASTFPIAFLEPHLNKNNPFSCHHKLQAGSDVMARMGGNLPTLENILAEVEQFVVSGKTYNEVPHIIDITLPMLCSYLPFWWAQGPDNVNVNAATPE</sequence>
<proteinExistence type="predicted"/>
<dbReference type="PANTHER" id="PTHR46399">
    <property type="entry name" value="B30.2/SPRY DOMAIN-CONTAINING PROTEIN"/>
    <property type="match status" value="1"/>
</dbReference>
<evidence type="ECO:0000313" key="2">
    <source>
        <dbReference type="Proteomes" id="UP000708208"/>
    </source>
</evidence>
<keyword evidence="2" id="KW-1185">Reference proteome</keyword>